<dbReference type="eggNOG" id="ENOG5032739">
    <property type="taxonomic scope" value="Bacteria"/>
</dbReference>
<sequence>MRTAYEGIAELAKHHSGIHAVAQTARGTALIHDLRKQLDELDKVLPFKS</sequence>
<reference evidence="1 2" key="1">
    <citation type="journal article" date="2011" name="J. Bacteriol.">
        <title>Complete genome sequence of a novel clinical isolate, the nontuberculous Mycobacterium strain JDM601.</title>
        <authorList>
            <person name="Zhang Z.Y."/>
            <person name="Sun Z.Q."/>
            <person name="Wang Z.L."/>
            <person name="Wen Z.L."/>
            <person name="Sun Q.W."/>
            <person name="Zhu Z.Q."/>
            <person name="Song Y.Z."/>
            <person name="Zhao J.W."/>
            <person name="Wang H.H."/>
            <person name="Zhang S.L."/>
            <person name="Guo X.K."/>
        </authorList>
    </citation>
    <scope>NUCLEOTIDE SEQUENCE [LARGE SCALE GENOMIC DNA]</scope>
    <source>
        <strain evidence="1 2">JDM601</strain>
    </source>
</reference>
<dbReference type="EMBL" id="CP002329">
    <property type="protein sequence ID" value="AEF36522.1"/>
    <property type="molecule type" value="Genomic_DNA"/>
</dbReference>
<dbReference type="HOGENOM" id="CLU_3137960_0_0_11"/>
<dbReference type="STRING" id="875328.JDM601_2522"/>
<gene>
    <name evidence="1" type="ordered locus">JDM601_2522</name>
</gene>
<protein>
    <submittedName>
        <fullName evidence="1">Uncharacterized protein</fullName>
    </submittedName>
</protein>
<dbReference type="KEGG" id="mjd:JDM601_2522"/>
<evidence type="ECO:0000313" key="2">
    <source>
        <dbReference type="Proteomes" id="UP000009224"/>
    </source>
</evidence>
<name>F5YWR7_MYCSD</name>
<evidence type="ECO:0000313" key="1">
    <source>
        <dbReference type="EMBL" id="AEF36522.1"/>
    </source>
</evidence>
<proteinExistence type="predicted"/>
<dbReference type="AlphaFoldDB" id="F5YWR7"/>
<keyword evidence="2" id="KW-1185">Reference proteome</keyword>
<organism evidence="1 2">
    <name type="scientific">Mycolicibacter sinensis (strain JDM601)</name>
    <name type="common">Mycobacterium sinense</name>
    <dbReference type="NCBI Taxonomy" id="875328"/>
    <lineage>
        <taxon>Bacteria</taxon>
        <taxon>Bacillati</taxon>
        <taxon>Actinomycetota</taxon>
        <taxon>Actinomycetes</taxon>
        <taxon>Mycobacteriales</taxon>
        <taxon>Mycobacteriaceae</taxon>
        <taxon>Mycolicibacter</taxon>
    </lineage>
</organism>
<dbReference type="Proteomes" id="UP000009224">
    <property type="component" value="Chromosome"/>
</dbReference>
<accession>F5YWR7</accession>